<dbReference type="Pfam" id="PF24764">
    <property type="entry name" value="rva_4"/>
    <property type="match status" value="1"/>
</dbReference>
<dbReference type="InterPro" id="IPR012337">
    <property type="entry name" value="RNaseH-like_sf"/>
</dbReference>
<proteinExistence type="predicted"/>
<feature type="compositionally biased region" description="Basic and acidic residues" evidence="2">
    <location>
        <begin position="457"/>
        <end position="467"/>
    </location>
</feature>
<protein>
    <recommendedName>
        <fullName evidence="3">Integrase catalytic domain-containing protein</fullName>
    </recommendedName>
</protein>
<reference evidence="4 5" key="1">
    <citation type="submission" date="2024-02" db="EMBL/GenBank/DDBJ databases">
        <title>A draft genome for the cacao thread blight pathogen Marasmius crinis-equi.</title>
        <authorList>
            <person name="Cohen S.P."/>
            <person name="Baruah I.K."/>
            <person name="Amoako-Attah I."/>
            <person name="Bukari Y."/>
            <person name="Meinhardt L.W."/>
            <person name="Bailey B.A."/>
        </authorList>
    </citation>
    <scope>NUCLEOTIDE SEQUENCE [LARGE SCALE GENOMIC DNA]</scope>
    <source>
        <strain evidence="4 5">GH-76</strain>
    </source>
</reference>
<evidence type="ECO:0000313" key="5">
    <source>
        <dbReference type="Proteomes" id="UP001465976"/>
    </source>
</evidence>
<evidence type="ECO:0000259" key="3">
    <source>
        <dbReference type="PROSITE" id="PS50994"/>
    </source>
</evidence>
<sequence>MPTSLNDIPLFSTLPGPNPADVPWSPNVLNAAERLSTIYNNARAALGQEADSSRLKLHYDLIEDEAILILEAMDSESMEENIPEDWIMENTKLFGLLATKLARAQHTSRNHDDRHIRVPKPVKVLRTGKRGRPAKIVDESYLREALNPERAITIARLTRIVPVHRNTLRKYMRGYGLGNLRFSRISNRELDKIVRAYRKEHPGSGLSYLTGHLHSQHGLRIQRHRILASIARVDGLGVILRRRQGIRRRKYRVSRPNALWHIDGHHKLILWGFIVHGIVDGYGRDVVAIRTSINNRASTVLENFLDATNKYGTPSRIRGDYGTENKLVALYMILKKGQNRGSFIWGSSTRNTRIERLWVEVGRQFARQWRAFFFRLEAMHGLVRSNHGHIWLLHYLFLESINDDCQTFQEEWNAHPISGEGHNMSPNDMRFAGMTTEGVYVDDCDSLTQEEMNDHYGVDQAHYERPRNQTGAGTLSDEEFSETDSLSDELSDDSDIDSLDLPMAAREVFAGLDGLMERVHVPRYPPPFQDAEVDVELFSRALTQMEEEEIPEGYGILPEEWENGEYPSYELLRSGKKGTRELRVDLPDHIWRPRVERWVKALHTLNYMLEFVVK</sequence>
<dbReference type="SUPFAM" id="SSF53098">
    <property type="entry name" value="Ribonuclease H-like"/>
    <property type="match status" value="1"/>
</dbReference>
<feature type="domain" description="Integrase catalytic" evidence="3">
    <location>
        <begin position="252"/>
        <end position="434"/>
    </location>
</feature>
<dbReference type="InterPro" id="IPR058913">
    <property type="entry name" value="Integrase_dom_put"/>
</dbReference>
<evidence type="ECO:0000256" key="2">
    <source>
        <dbReference type="SAM" id="MobiDB-lite"/>
    </source>
</evidence>
<organism evidence="4 5">
    <name type="scientific">Marasmius crinis-equi</name>
    <dbReference type="NCBI Taxonomy" id="585013"/>
    <lineage>
        <taxon>Eukaryota</taxon>
        <taxon>Fungi</taxon>
        <taxon>Dikarya</taxon>
        <taxon>Basidiomycota</taxon>
        <taxon>Agaricomycotina</taxon>
        <taxon>Agaricomycetes</taxon>
        <taxon>Agaricomycetidae</taxon>
        <taxon>Agaricales</taxon>
        <taxon>Marasmiineae</taxon>
        <taxon>Marasmiaceae</taxon>
        <taxon>Marasmius</taxon>
    </lineage>
</organism>
<dbReference type="PANTHER" id="PTHR46791">
    <property type="entry name" value="EXPRESSED PROTEIN"/>
    <property type="match status" value="1"/>
</dbReference>
<dbReference type="InterPro" id="IPR001584">
    <property type="entry name" value="Integrase_cat-core"/>
</dbReference>
<dbReference type="PANTHER" id="PTHR46791:SF5">
    <property type="entry name" value="CLR5 DOMAIN-CONTAINING PROTEIN-RELATED"/>
    <property type="match status" value="1"/>
</dbReference>
<name>A0ABR3FE08_9AGAR</name>
<feature type="compositionally biased region" description="Acidic residues" evidence="2">
    <location>
        <begin position="476"/>
        <end position="497"/>
    </location>
</feature>
<dbReference type="EMBL" id="JBAHYK010000489">
    <property type="protein sequence ID" value="KAL0573558.1"/>
    <property type="molecule type" value="Genomic_DNA"/>
</dbReference>
<evidence type="ECO:0000256" key="1">
    <source>
        <dbReference type="ARBA" id="ARBA00022884"/>
    </source>
</evidence>
<dbReference type="Proteomes" id="UP001465976">
    <property type="component" value="Unassembled WGS sequence"/>
</dbReference>
<evidence type="ECO:0000313" key="4">
    <source>
        <dbReference type="EMBL" id="KAL0573558.1"/>
    </source>
</evidence>
<gene>
    <name evidence="4" type="ORF">V5O48_008391</name>
</gene>
<keyword evidence="5" id="KW-1185">Reference proteome</keyword>
<comment type="caution">
    <text evidence="4">The sequence shown here is derived from an EMBL/GenBank/DDBJ whole genome shotgun (WGS) entry which is preliminary data.</text>
</comment>
<accession>A0ABR3FE08</accession>
<keyword evidence="1" id="KW-0694">RNA-binding</keyword>
<dbReference type="PROSITE" id="PS50994">
    <property type="entry name" value="INTEGRASE"/>
    <property type="match status" value="1"/>
</dbReference>
<feature type="region of interest" description="Disordered" evidence="2">
    <location>
        <begin position="457"/>
        <end position="497"/>
    </location>
</feature>